<accession>A0A8X6PEL1</accession>
<dbReference type="AlphaFoldDB" id="A0A8X6PEL1"/>
<reference evidence="1" key="1">
    <citation type="submission" date="2020-08" db="EMBL/GenBank/DDBJ databases">
        <title>Multicomponent nature underlies the extraordinary mechanical properties of spider dragline silk.</title>
        <authorList>
            <person name="Kono N."/>
            <person name="Nakamura H."/>
            <person name="Mori M."/>
            <person name="Yoshida Y."/>
            <person name="Ohtoshi R."/>
            <person name="Malay A.D."/>
            <person name="Moran D.A.P."/>
            <person name="Tomita M."/>
            <person name="Numata K."/>
            <person name="Arakawa K."/>
        </authorList>
    </citation>
    <scope>NUCLEOTIDE SEQUENCE</scope>
</reference>
<evidence type="ECO:0000313" key="1">
    <source>
        <dbReference type="EMBL" id="GFT64057.1"/>
    </source>
</evidence>
<dbReference type="Proteomes" id="UP000887013">
    <property type="component" value="Unassembled WGS sequence"/>
</dbReference>
<organism evidence="1 2">
    <name type="scientific">Nephila pilipes</name>
    <name type="common">Giant wood spider</name>
    <name type="synonym">Nephila maculata</name>
    <dbReference type="NCBI Taxonomy" id="299642"/>
    <lineage>
        <taxon>Eukaryota</taxon>
        <taxon>Metazoa</taxon>
        <taxon>Ecdysozoa</taxon>
        <taxon>Arthropoda</taxon>
        <taxon>Chelicerata</taxon>
        <taxon>Arachnida</taxon>
        <taxon>Araneae</taxon>
        <taxon>Araneomorphae</taxon>
        <taxon>Entelegynae</taxon>
        <taxon>Araneoidea</taxon>
        <taxon>Nephilidae</taxon>
        <taxon>Nephila</taxon>
    </lineage>
</organism>
<evidence type="ECO:0000313" key="2">
    <source>
        <dbReference type="Proteomes" id="UP000887013"/>
    </source>
</evidence>
<sequence>MENIEDESFYPWAVPRILLSIHSPFVPVSTLEKGELLRLGHLYSIYIRMEEEHFLEYPYYTNCTDYYGLWKKNNKTGPRSKEMCDEICWWKLYKADMNCDKGFKMIQNLKNVCEHLRFNEHIDEDSLRKCLMDCMISCRKLIFHYDITEPFIEPFEAKDIFSYIGGLMGCWLGISVWTSTGIAESTFLTSLNFLKQLVRKSRQSSPDLKELPFRRRHHSTLT</sequence>
<gene>
    <name evidence="1" type="primary">AVEN_53670_1</name>
    <name evidence="1" type="ORF">NPIL_464741</name>
</gene>
<comment type="caution">
    <text evidence="1">The sequence shown here is derived from an EMBL/GenBank/DDBJ whole genome shotgun (WGS) entry which is preliminary data.</text>
</comment>
<name>A0A8X6PEL1_NEPPI</name>
<dbReference type="EMBL" id="BMAW01114929">
    <property type="protein sequence ID" value="GFT64057.1"/>
    <property type="molecule type" value="Genomic_DNA"/>
</dbReference>
<dbReference type="OrthoDB" id="6436723at2759"/>
<keyword evidence="2" id="KW-1185">Reference proteome</keyword>
<proteinExistence type="predicted"/>
<protein>
    <submittedName>
        <fullName evidence="1">Uncharacterized protein</fullName>
    </submittedName>
</protein>